<dbReference type="RefSeq" id="WP_055169788.1">
    <property type="nucleotide sequence ID" value="NZ_CZAI01000001.1"/>
</dbReference>
<sequence length="350" mass="40650">MSANNLTTTYRLLNSSFRKTMIFHLGIDAGFFTEYTYMLHAMLYCLQHKIQFKLYSDDANFGWEKGWTDCFVPFCEEVHEAFHHTYNTHRLPSWKALMKDKKLPKTKLMKWKLKATCKNITGETLAFLTYKKPVLLNCHLKFDPNQHFHIPELGIDGDYLHAFRKMTEITWKLNEVTGRECRHLADNLQLPQEYVGCQIRGGDKITETNLLPAEYYIRLIKQKTDLRDVFVLTDDYRIFRQVQSLAPDIRWYTLCDSGEKGYVNSAFTQTTKELKQKQMTRFLSSIQVLMNASIFTGSITTGPSLFLLKKFYPDISPADCLLEDFPQAATLPIPGRSQMAAEFLQGNLKL</sequence>
<dbReference type="GO" id="GO:0016740">
    <property type="term" value="F:transferase activity"/>
    <property type="evidence" value="ECO:0007669"/>
    <property type="project" value="UniProtKB-KW"/>
</dbReference>
<dbReference type="EMBL" id="CZAI01000001">
    <property type="protein sequence ID" value="CUO58164.1"/>
    <property type="molecule type" value="Genomic_DNA"/>
</dbReference>
<dbReference type="AlphaFoldDB" id="A0A174G6R5"/>
<name>A0A174G6R5_9BACE</name>
<proteinExistence type="predicted"/>
<evidence type="ECO:0000313" key="1">
    <source>
        <dbReference type="EMBL" id="CUO58164.1"/>
    </source>
</evidence>
<protein>
    <submittedName>
        <fullName evidence="1">Glycosyl transferase family protein</fullName>
    </submittedName>
</protein>
<dbReference type="Proteomes" id="UP000095657">
    <property type="component" value="Unassembled WGS sequence"/>
</dbReference>
<organism evidence="1 2">
    <name type="scientific">Bacteroides caccae</name>
    <dbReference type="NCBI Taxonomy" id="47678"/>
    <lineage>
        <taxon>Bacteria</taxon>
        <taxon>Pseudomonadati</taxon>
        <taxon>Bacteroidota</taxon>
        <taxon>Bacteroidia</taxon>
        <taxon>Bacteroidales</taxon>
        <taxon>Bacteroidaceae</taxon>
        <taxon>Bacteroides</taxon>
    </lineage>
</organism>
<keyword evidence="1" id="KW-0808">Transferase</keyword>
<accession>A0A174G6R5</accession>
<reference evidence="1 2" key="1">
    <citation type="submission" date="2015-09" db="EMBL/GenBank/DDBJ databases">
        <authorList>
            <consortium name="Pathogen Informatics"/>
        </authorList>
    </citation>
    <scope>NUCLEOTIDE SEQUENCE [LARGE SCALE GENOMIC DNA]</scope>
    <source>
        <strain evidence="1 2">2789STDY5834880</strain>
    </source>
</reference>
<dbReference type="STRING" id="47678.ERS852494_00242"/>
<gene>
    <name evidence="1" type="ORF">ERS852494_00242</name>
</gene>
<evidence type="ECO:0000313" key="2">
    <source>
        <dbReference type="Proteomes" id="UP000095657"/>
    </source>
</evidence>
<dbReference type="Gene3D" id="3.40.50.11350">
    <property type="match status" value="1"/>
</dbReference>